<keyword evidence="3" id="KW-1185">Reference proteome</keyword>
<feature type="chain" id="PRO_5041268495" evidence="2">
    <location>
        <begin position="24"/>
        <end position="731"/>
    </location>
</feature>
<dbReference type="InterPro" id="IPR040346">
    <property type="entry name" value="GEX1/Brambleberry"/>
</dbReference>
<dbReference type="AlphaFoldDB" id="A0A9Y6M7K8"/>
<proteinExistence type="predicted"/>
<evidence type="ECO:0000313" key="4">
    <source>
        <dbReference type="RefSeq" id="XP_013769275.1"/>
    </source>
</evidence>
<feature type="signal peptide" evidence="2">
    <location>
        <begin position="1"/>
        <end position="23"/>
    </location>
</feature>
<organism evidence="3 4">
    <name type="scientific">Pundamilia nyererei</name>
    <dbReference type="NCBI Taxonomy" id="303518"/>
    <lineage>
        <taxon>Eukaryota</taxon>
        <taxon>Metazoa</taxon>
        <taxon>Chordata</taxon>
        <taxon>Craniata</taxon>
        <taxon>Vertebrata</taxon>
        <taxon>Euteleostomi</taxon>
        <taxon>Actinopterygii</taxon>
        <taxon>Neopterygii</taxon>
        <taxon>Teleostei</taxon>
        <taxon>Neoteleostei</taxon>
        <taxon>Acanthomorphata</taxon>
        <taxon>Ovalentaria</taxon>
        <taxon>Cichlomorphae</taxon>
        <taxon>Cichliformes</taxon>
        <taxon>Cichlidae</taxon>
        <taxon>African cichlids</taxon>
        <taxon>Pseudocrenilabrinae</taxon>
        <taxon>Haplochromini</taxon>
        <taxon>Pundamilia</taxon>
    </lineage>
</organism>
<dbReference type="PANTHER" id="PTHR33538">
    <property type="entry name" value="PROTEIN GAMETE EXPRESSED 1"/>
    <property type="match status" value="1"/>
</dbReference>
<dbReference type="Proteomes" id="UP000695023">
    <property type="component" value="Unplaced"/>
</dbReference>
<feature type="region of interest" description="Disordered" evidence="1">
    <location>
        <begin position="695"/>
        <end position="731"/>
    </location>
</feature>
<name>A0A9Y6M7K8_9CICH</name>
<feature type="compositionally biased region" description="Polar residues" evidence="1">
    <location>
        <begin position="650"/>
        <end position="667"/>
    </location>
</feature>
<dbReference type="CTD" id="559540"/>
<dbReference type="PANTHER" id="PTHR33538:SF1">
    <property type="entry name" value="PROTEIN BRAMBLEBERRY"/>
    <property type="match status" value="1"/>
</dbReference>
<evidence type="ECO:0000256" key="1">
    <source>
        <dbReference type="SAM" id="MobiDB-lite"/>
    </source>
</evidence>
<accession>A0A9Y6M7K8</accession>
<evidence type="ECO:0000313" key="3">
    <source>
        <dbReference type="Proteomes" id="UP000695023"/>
    </source>
</evidence>
<feature type="region of interest" description="Disordered" evidence="1">
    <location>
        <begin position="648"/>
        <end position="667"/>
    </location>
</feature>
<dbReference type="RefSeq" id="XP_013769275.1">
    <property type="nucleotide sequence ID" value="XM_013913821.1"/>
</dbReference>
<keyword evidence="2" id="KW-0732">Signal</keyword>
<feature type="compositionally biased region" description="Basic and acidic residues" evidence="1">
    <location>
        <begin position="695"/>
        <end position="719"/>
    </location>
</feature>
<gene>
    <name evidence="4" type="primary">bmb</name>
</gene>
<evidence type="ECO:0000256" key="2">
    <source>
        <dbReference type="SAM" id="SignalP"/>
    </source>
</evidence>
<sequence>MGHLIHYLHLLLTVSMLACQCLAVNGLFEWLRLTEAPRAAAPLQPAAVAPAHLAKDAQFEMATADEKFLAEAKQIELSPLDSCHYRVIARLKSSCDSLSEEKLAKLGVELFNCQAEIEGRQTYLCTEEMTIKECTASMDSDTWNAYHIVSNRARSVCYATRQQLFRRRAEHTVNALISTATSQLDAMKDLKEGQVELKELTAASLDKLLEGHSALQAQQGKLHEGQEQMTSSLRDNLERLGQEKALIASGQELVAQLIQGITQRMENVSEHLQIQGSEVQDSHKAIVKDLADVRHQAQDIYQKIDHSMIEFLQYQDQTSQYYTDLMNKLERMNSTLGGMLHYLDKMQSRIEDRLHMIQGYLGWAGLSLTAIWTCITHTGYFVLCAVLLTFLHCPGFSRAMLLLTVPLNAVAEVNQQPALDLTSLSLLLLTLSLGHWFVNQLWACFQITKKLTSPLLLSSCTIVEPQKQPCNSYPPSSTPQKDEKDDIIEKDDLLNPDSFLSGLCSGELGISAVSPPQRKLTPESRLMPVIGKPNHSTPRFIPKPLSSAALCYDIPLNEKDDIIEKDDLLNPDSFLSGLCSGELGISAVSPPQRKLTPESRLMPVIGKPNHSTPRFIPKPLSSAALCYDIPLSNLEGVFDSVTDSHDLGNDSRSASPTPSLVSNSSVSGRQLCNGLTKRGKVCKKRAVPGQEYCRVHEGGHSSEHGNRHHDCPRDPASDKADEDGWMDGNRQ</sequence>
<reference evidence="4" key="1">
    <citation type="submission" date="2025-08" db="UniProtKB">
        <authorList>
            <consortium name="RefSeq"/>
        </authorList>
    </citation>
    <scope>IDENTIFICATION</scope>
</reference>
<protein>
    <submittedName>
        <fullName evidence="4">Protein brambleberry</fullName>
    </submittedName>
</protein>